<evidence type="ECO:0008006" key="3">
    <source>
        <dbReference type="Google" id="ProtNLM"/>
    </source>
</evidence>
<keyword evidence="2" id="KW-1185">Reference proteome</keyword>
<dbReference type="Proteomes" id="UP001221142">
    <property type="component" value="Unassembled WGS sequence"/>
</dbReference>
<protein>
    <recommendedName>
        <fullName evidence="3">BTB domain-containing protein</fullName>
    </recommendedName>
</protein>
<evidence type="ECO:0000313" key="1">
    <source>
        <dbReference type="EMBL" id="KAJ7635216.1"/>
    </source>
</evidence>
<sequence>MSLTTRAPSPFAASSANGNCPHDLVLRSSDNVDFHVHKTVLFLNTPKSFHTVDDPASQSNASEASDNLHAGLPVARVKEPSAVLRRLLLLCYPQPIPSSAIDVLDHIHLVYRAAHAYNMRRVCDIIRSTLLSRIDADPYRVFAVACSLTLPDTARAAAVGTLKNPNALCSGEYEVSEFSLISGLCLTALCRFRNQCVHASCVAVDRHRYVANCPSDEATAAFGDLCWWSTKGHSRGCGATVAGTGRDCTLKSTGWFKLHMARVYDAVRDTPCSTAAAAAVLDYTACLPCISRCNLCVADAPKQLQVLAGILRTDVDAQVHTVAERWRF</sequence>
<dbReference type="InterPro" id="IPR011333">
    <property type="entry name" value="SKP1/BTB/POZ_sf"/>
</dbReference>
<accession>A0AAD7C024</accession>
<dbReference type="EMBL" id="JARKIF010000007">
    <property type="protein sequence ID" value="KAJ7635216.1"/>
    <property type="molecule type" value="Genomic_DNA"/>
</dbReference>
<dbReference type="AlphaFoldDB" id="A0AAD7C024"/>
<gene>
    <name evidence="1" type="ORF">FB45DRAFT_1002582</name>
</gene>
<proteinExistence type="predicted"/>
<reference evidence="1" key="1">
    <citation type="submission" date="2023-03" db="EMBL/GenBank/DDBJ databases">
        <title>Massive genome expansion in bonnet fungi (Mycena s.s.) driven by repeated elements and novel gene families across ecological guilds.</title>
        <authorList>
            <consortium name="Lawrence Berkeley National Laboratory"/>
            <person name="Harder C.B."/>
            <person name="Miyauchi S."/>
            <person name="Viragh M."/>
            <person name="Kuo A."/>
            <person name="Thoen E."/>
            <person name="Andreopoulos B."/>
            <person name="Lu D."/>
            <person name="Skrede I."/>
            <person name="Drula E."/>
            <person name="Henrissat B."/>
            <person name="Morin E."/>
            <person name="Kohler A."/>
            <person name="Barry K."/>
            <person name="LaButti K."/>
            <person name="Morin E."/>
            <person name="Salamov A."/>
            <person name="Lipzen A."/>
            <person name="Mereny Z."/>
            <person name="Hegedus B."/>
            <person name="Baldrian P."/>
            <person name="Stursova M."/>
            <person name="Weitz H."/>
            <person name="Taylor A."/>
            <person name="Grigoriev I.V."/>
            <person name="Nagy L.G."/>
            <person name="Martin F."/>
            <person name="Kauserud H."/>
        </authorList>
    </citation>
    <scope>NUCLEOTIDE SEQUENCE</scope>
    <source>
        <strain evidence="1">9284</strain>
    </source>
</reference>
<organism evidence="1 2">
    <name type="scientific">Roridomyces roridus</name>
    <dbReference type="NCBI Taxonomy" id="1738132"/>
    <lineage>
        <taxon>Eukaryota</taxon>
        <taxon>Fungi</taxon>
        <taxon>Dikarya</taxon>
        <taxon>Basidiomycota</taxon>
        <taxon>Agaricomycotina</taxon>
        <taxon>Agaricomycetes</taxon>
        <taxon>Agaricomycetidae</taxon>
        <taxon>Agaricales</taxon>
        <taxon>Marasmiineae</taxon>
        <taxon>Mycenaceae</taxon>
        <taxon>Roridomyces</taxon>
    </lineage>
</organism>
<comment type="caution">
    <text evidence="1">The sequence shown here is derived from an EMBL/GenBank/DDBJ whole genome shotgun (WGS) entry which is preliminary data.</text>
</comment>
<dbReference type="Gene3D" id="3.30.710.10">
    <property type="entry name" value="Potassium Channel Kv1.1, Chain A"/>
    <property type="match status" value="1"/>
</dbReference>
<name>A0AAD7C024_9AGAR</name>
<evidence type="ECO:0000313" key="2">
    <source>
        <dbReference type="Proteomes" id="UP001221142"/>
    </source>
</evidence>